<keyword evidence="4" id="KW-0732">Signal</keyword>
<sequence length="577" mass="62668">MHSSPYSSIQCTFLAIMTVVSGAASTSKPTPYVVPTSQSFDGNDGSWSTFKLSVGSPGQDFRALVSTKGGETYVIVPEGCFPEDGAHCSSQRGANQFQSANSPGFQLNRSSTWSTIGQFSLDLEKKLNYTGQGIYGYDKVALGPASDSSSLSLDHQVVAGVAEMDYYMGYIPLGIQASSFSSLSQPIDSLLMQLWNQSKIPSLSYSYTAGAKYRLKSVFGSLILGGYDSSRFLPNVNSFTFSFANEASKILTVGVQSIVGMNTLKGTFSLTSSAHYSVVDSTVPHLWLPRAVCDNFETAFGLNYDPKTDLYLINSTIREQLASLNPSLTFKLANSLSETGTNYTNIVLPYAALDLQASYPIYPNTTNYFPIRRAANDTQYVLGRTLLQEAYLTVDYERFNFSIAQAVFPDPFPSPHIVAIESRLSPLTTNTGPDRGLGTGGIAGMVVGGALLLILLIAGALFLQRKQKSRRGKQGFSDTHLSELGVTTSLHDKAQDPQELGGTPLTEIASPITEYDMDRIQFLSQQRRLHELPTPVSPRSWRGNLPYFEMDGESTIASQAQGGNKLETSQSVQLNDI</sequence>
<feature type="domain" description="Peptidase A1" evidence="5">
    <location>
        <begin position="48"/>
        <end position="404"/>
    </location>
</feature>
<organism evidence="6 7">
    <name type="scientific">Delitschia confertaspora ATCC 74209</name>
    <dbReference type="NCBI Taxonomy" id="1513339"/>
    <lineage>
        <taxon>Eukaryota</taxon>
        <taxon>Fungi</taxon>
        <taxon>Dikarya</taxon>
        <taxon>Ascomycota</taxon>
        <taxon>Pezizomycotina</taxon>
        <taxon>Dothideomycetes</taxon>
        <taxon>Pleosporomycetidae</taxon>
        <taxon>Pleosporales</taxon>
        <taxon>Delitschiaceae</taxon>
        <taxon>Delitschia</taxon>
    </lineage>
</organism>
<comment type="similarity">
    <text evidence="1">Belongs to the peptidase A1 family.</text>
</comment>
<keyword evidence="3" id="KW-0472">Membrane</keyword>
<keyword evidence="7" id="KW-1185">Reference proteome</keyword>
<keyword evidence="6" id="KW-0378">Hydrolase</keyword>
<protein>
    <submittedName>
        <fullName evidence="6">Acid protease</fullName>
    </submittedName>
</protein>
<feature type="region of interest" description="Disordered" evidence="2">
    <location>
        <begin position="556"/>
        <end position="577"/>
    </location>
</feature>
<evidence type="ECO:0000256" key="2">
    <source>
        <dbReference type="SAM" id="MobiDB-lite"/>
    </source>
</evidence>
<evidence type="ECO:0000313" key="6">
    <source>
        <dbReference type="EMBL" id="KAF2198751.1"/>
    </source>
</evidence>
<reference evidence="6" key="1">
    <citation type="journal article" date="2020" name="Stud. Mycol.">
        <title>101 Dothideomycetes genomes: a test case for predicting lifestyles and emergence of pathogens.</title>
        <authorList>
            <person name="Haridas S."/>
            <person name="Albert R."/>
            <person name="Binder M."/>
            <person name="Bloem J."/>
            <person name="Labutti K."/>
            <person name="Salamov A."/>
            <person name="Andreopoulos B."/>
            <person name="Baker S."/>
            <person name="Barry K."/>
            <person name="Bills G."/>
            <person name="Bluhm B."/>
            <person name="Cannon C."/>
            <person name="Castanera R."/>
            <person name="Culley D."/>
            <person name="Daum C."/>
            <person name="Ezra D."/>
            <person name="Gonzalez J."/>
            <person name="Henrissat B."/>
            <person name="Kuo A."/>
            <person name="Liang C."/>
            <person name="Lipzen A."/>
            <person name="Lutzoni F."/>
            <person name="Magnuson J."/>
            <person name="Mondo S."/>
            <person name="Nolan M."/>
            <person name="Ohm R."/>
            <person name="Pangilinan J."/>
            <person name="Park H.-J."/>
            <person name="Ramirez L."/>
            <person name="Alfaro M."/>
            <person name="Sun H."/>
            <person name="Tritt A."/>
            <person name="Yoshinaga Y."/>
            <person name="Zwiers L.-H."/>
            <person name="Turgeon B."/>
            <person name="Goodwin S."/>
            <person name="Spatafora J."/>
            <person name="Crous P."/>
            <person name="Grigoriev I."/>
        </authorList>
    </citation>
    <scope>NUCLEOTIDE SEQUENCE</scope>
    <source>
        <strain evidence="6">ATCC 74209</strain>
    </source>
</reference>
<dbReference type="GO" id="GO:0004190">
    <property type="term" value="F:aspartic-type endopeptidase activity"/>
    <property type="evidence" value="ECO:0007669"/>
    <property type="project" value="InterPro"/>
</dbReference>
<dbReference type="InterPro" id="IPR001461">
    <property type="entry name" value="Aspartic_peptidase_A1"/>
</dbReference>
<evidence type="ECO:0000256" key="3">
    <source>
        <dbReference type="SAM" id="Phobius"/>
    </source>
</evidence>
<dbReference type="OrthoDB" id="4074350at2759"/>
<keyword evidence="3" id="KW-0812">Transmembrane</keyword>
<keyword evidence="6" id="KW-0645">Protease</keyword>
<evidence type="ECO:0000256" key="4">
    <source>
        <dbReference type="SAM" id="SignalP"/>
    </source>
</evidence>
<keyword evidence="3" id="KW-1133">Transmembrane helix</keyword>
<evidence type="ECO:0000313" key="7">
    <source>
        <dbReference type="Proteomes" id="UP000799536"/>
    </source>
</evidence>
<feature type="transmembrane region" description="Helical" evidence="3">
    <location>
        <begin position="442"/>
        <end position="463"/>
    </location>
</feature>
<name>A0A9P4JG37_9PLEO</name>
<dbReference type="InterPro" id="IPR033121">
    <property type="entry name" value="PEPTIDASE_A1"/>
</dbReference>
<feature type="signal peptide" evidence="4">
    <location>
        <begin position="1"/>
        <end position="23"/>
    </location>
</feature>
<gene>
    <name evidence="6" type="ORF">GQ43DRAFT_144475</name>
</gene>
<dbReference type="Gene3D" id="2.40.70.10">
    <property type="entry name" value="Acid Proteases"/>
    <property type="match status" value="2"/>
</dbReference>
<proteinExistence type="inferred from homology"/>
<evidence type="ECO:0000256" key="1">
    <source>
        <dbReference type="ARBA" id="ARBA00007447"/>
    </source>
</evidence>
<dbReference type="Proteomes" id="UP000799536">
    <property type="component" value="Unassembled WGS sequence"/>
</dbReference>
<feature type="chain" id="PRO_5040151475" evidence="4">
    <location>
        <begin position="24"/>
        <end position="577"/>
    </location>
</feature>
<dbReference type="AlphaFoldDB" id="A0A9P4JG37"/>
<dbReference type="PROSITE" id="PS51767">
    <property type="entry name" value="PEPTIDASE_A1"/>
    <property type="match status" value="1"/>
</dbReference>
<dbReference type="SUPFAM" id="SSF50630">
    <property type="entry name" value="Acid proteases"/>
    <property type="match status" value="1"/>
</dbReference>
<dbReference type="GO" id="GO:0006508">
    <property type="term" value="P:proteolysis"/>
    <property type="evidence" value="ECO:0007669"/>
    <property type="project" value="UniProtKB-KW"/>
</dbReference>
<accession>A0A9P4JG37</accession>
<dbReference type="EMBL" id="ML994120">
    <property type="protein sequence ID" value="KAF2198751.1"/>
    <property type="molecule type" value="Genomic_DNA"/>
</dbReference>
<dbReference type="PANTHER" id="PTHR47966:SF51">
    <property type="entry name" value="BETA-SITE APP-CLEAVING ENZYME, ISOFORM A-RELATED"/>
    <property type="match status" value="1"/>
</dbReference>
<dbReference type="InterPro" id="IPR021109">
    <property type="entry name" value="Peptidase_aspartic_dom_sf"/>
</dbReference>
<dbReference type="Pfam" id="PF00026">
    <property type="entry name" value="Asp"/>
    <property type="match status" value="1"/>
</dbReference>
<dbReference type="GO" id="GO:0000324">
    <property type="term" value="C:fungal-type vacuole"/>
    <property type="evidence" value="ECO:0007669"/>
    <property type="project" value="TreeGrafter"/>
</dbReference>
<dbReference type="PANTHER" id="PTHR47966">
    <property type="entry name" value="BETA-SITE APP-CLEAVING ENZYME, ISOFORM A-RELATED"/>
    <property type="match status" value="1"/>
</dbReference>
<comment type="caution">
    <text evidence="6">The sequence shown here is derived from an EMBL/GenBank/DDBJ whole genome shotgun (WGS) entry which is preliminary data.</text>
</comment>
<evidence type="ECO:0000259" key="5">
    <source>
        <dbReference type="PROSITE" id="PS51767"/>
    </source>
</evidence>